<dbReference type="PANTHER" id="PTHR23282">
    <property type="entry name" value="APICAL ENDOSOMAL GLYCOPROTEIN PRECURSOR"/>
    <property type="match status" value="1"/>
</dbReference>
<dbReference type="InterPro" id="IPR003599">
    <property type="entry name" value="Ig_sub"/>
</dbReference>
<dbReference type="Pfam" id="PF00629">
    <property type="entry name" value="MAM"/>
    <property type="match status" value="2"/>
</dbReference>
<dbReference type="GO" id="GO:0016020">
    <property type="term" value="C:membrane"/>
    <property type="evidence" value="ECO:0007669"/>
    <property type="project" value="InterPro"/>
</dbReference>
<dbReference type="InterPro" id="IPR051560">
    <property type="entry name" value="MAM_domain-containing"/>
</dbReference>
<dbReference type="SUPFAM" id="SSF49899">
    <property type="entry name" value="Concanavalin A-like lectins/glucanases"/>
    <property type="match status" value="2"/>
</dbReference>
<dbReference type="EnsemblMetazoa" id="G2245.1">
    <property type="protein sequence ID" value="G2245.1:cds"/>
    <property type="gene ID" value="G2245"/>
</dbReference>
<protein>
    <recommendedName>
        <fullName evidence="5">MAM domain-containing glycosylphosphatidylinositol anchor protein 1</fullName>
    </recommendedName>
</protein>
<dbReference type="Proteomes" id="UP000005408">
    <property type="component" value="Unassembled WGS sequence"/>
</dbReference>
<dbReference type="PANTHER" id="PTHR23282:SF142">
    <property type="entry name" value="MAM DOMAIN-CONTAINING PROTEIN"/>
    <property type="match status" value="1"/>
</dbReference>
<dbReference type="PROSITE" id="PS50835">
    <property type="entry name" value="IG_LIKE"/>
    <property type="match status" value="1"/>
</dbReference>
<dbReference type="Pfam" id="PF13927">
    <property type="entry name" value="Ig_3"/>
    <property type="match status" value="1"/>
</dbReference>
<dbReference type="CDD" id="cd06263">
    <property type="entry name" value="MAM"/>
    <property type="match status" value="1"/>
</dbReference>
<dbReference type="InterPro" id="IPR013320">
    <property type="entry name" value="ConA-like_dom_sf"/>
</dbReference>
<dbReference type="SMART" id="SM00137">
    <property type="entry name" value="MAM"/>
    <property type="match status" value="1"/>
</dbReference>
<organism evidence="3 4">
    <name type="scientific">Magallana gigas</name>
    <name type="common">Pacific oyster</name>
    <name type="synonym">Crassostrea gigas</name>
    <dbReference type="NCBI Taxonomy" id="29159"/>
    <lineage>
        <taxon>Eukaryota</taxon>
        <taxon>Metazoa</taxon>
        <taxon>Spiralia</taxon>
        <taxon>Lophotrochozoa</taxon>
        <taxon>Mollusca</taxon>
        <taxon>Bivalvia</taxon>
        <taxon>Autobranchia</taxon>
        <taxon>Pteriomorphia</taxon>
        <taxon>Ostreida</taxon>
        <taxon>Ostreoidea</taxon>
        <taxon>Ostreidae</taxon>
        <taxon>Magallana</taxon>
    </lineage>
</organism>
<dbReference type="InterPro" id="IPR013783">
    <property type="entry name" value="Ig-like_fold"/>
</dbReference>
<evidence type="ECO:0000313" key="4">
    <source>
        <dbReference type="Proteomes" id="UP000005408"/>
    </source>
</evidence>
<feature type="domain" description="MAM" evidence="1">
    <location>
        <begin position="1"/>
        <end position="100"/>
    </location>
</feature>
<evidence type="ECO:0000313" key="3">
    <source>
        <dbReference type="EnsemblMetazoa" id="G2245.1:cds"/>
    </source>
</evidence>
<dbReference type="SUPFAM" id="SSF48726">
    <property type="entry name" value="Immunoglobulin"/>
    <property type="match status" value="1"/>
</dbReference>
<proteinExistence type="predicted"/>
<dbReference type="SMART" id="SM00409">
    <property type="entry name" value="IG"/>
    <property type="match status" value="1"/>
</dbReference>
<dbReference type="InterPro" id="IPR003598">
    <property type="entry name" value="Ig_sub2"/>
</dbReference>
<sequence>MTTGQKGKLESFFIPAQEKHCLTFWYYVDSASGAILKVKTKTSESTLLKLTSLGTGWKQARVDIPVDTHGRQIIFEAERGNSASDVAIDDVSFSNKECPPADKKPEIINKNQTIVVQKGDRAVLPCNVTGFPDPSFTRDKASACSTYQRNGQPLVITNASLSSAGTYKCIAKNRAGTDWGEIKLIVNDGGYYMYMEASSPAATSNTAVLQYKTLPAGQPFCVHFWYHMYGNSMGSLRIFFGYC</sequence>
<dbReference type="InterPro" id="IPR007110">
    <property type="entry name" value="Ig-like_dom"/>
</dbReference>
<dbReference type="PROSITE" id="PS50060">
    <property type="entry name" value="MAM_2"/>
    <property type="match status" value="1"/>
</dbReference>
<dbReference type="PROSITE" id="PS00740">
    <property type="entry name" value="MAM_1"/>
    <property type="match status" value="1"/>
</dbReference>
<dbReference type="Gene3D" id="2.60.40.10">
    <property type="entry name" value="Immunoglobulins"/>
    <property type="match status" value="1"/>
</dbReference>
<dbReference type="InterPro" id="IPR000998">
    <property type="entry name" value="MAM_dom"/>
</dbReference>
<dbReference type="Gene3D" id="2.60.120.200">
    <property type="match status" value="1"/>
</dbReference>
<feature type="domain" description="Ig-like" evidence="2">
    <location>
        <begin position="105"/>
        <end position="187"/>
    </location>
</feature>
<evidence type="ECO:0000259" key="1">
    <source>
        <dbReference type="PROSITE" id="PS50060"/>
    </source>
</evidence>
<accession>A0A8W8K8N2</accession>
<dbReference type="SMART" id="SM00408">
    <property type="entry name" value="IGc2"/>
    <property type="match status" value="1"/>
</dbReference>
<dbReference type="AlphaFoldDB" id="A0A8W8K8N2"/>
<evidence type="ECO:0008006" key="5">
    <source>
        <dbReference type="Google" id="ProtNLM"/>
    </source>
</evidence>
<name>A0A8W8K8N2_MAGGI</name>
<reference evidence="3" key="1">
    <citation type="submission" date="2022-08" db="UniProtKB">
        <authorList>
            <consortium name="EnsemblMetazoa"/>
        </authorList>
    </citation>
    <scope>IDENTIFICATION</scope>
    <source>
        <strain evidence="3">05x7-T-G4-1.051#20</strain>
    </source>
</reference>
<keyword evidence="4" id="KW-1185">Reference proteome</keyword>
<evidence type="ECO:0000259" key="2">
    <source>
        <dbReference type="PROSITE" id="PS50835"/>
    </source>
</evidence>
<dbReference type="InterPro" id="IPR036179">
    <property type="entry name" value="Ig-like_dom_sf"/>
</dbReference>